<feature type="non-terminal residue" evidence="8">
    <location>
        <position position="533"/>
    </location>
</feature>
<dbReference type="AlphaFoldDB" id="A0A9E7HG77"/>
<keyword evidence="9" id="KW-1185">Reference proteome</keyword>
<sequence length="533" mass="59283">MPNTRHNAVSDSSSDAPTDHIEESMRHLKIEDGDRRKGADGQPNPYPCRPGQPDCSFYLRTGSCSYGSKCKYHHPTIAGQVGNQYRGELPQRDGQPDCQFFIKTGTCKFGSTCKYHHPQDKHDAQVLQLNVLSLPLRKDEKSCPYYMRTGTCKFGVACKFNHPQPANVGAMFPESGLPINGYYGSFAPSTGPSLTGELPPWPFSRTTMSSPHMQGLQAFMPLIQPHSQATMPMQQDWSTYMAQPHQLIFHTDLINQNANTTKEQGAADMVVLVSTTTKERNPAAAYTHRALWASSQTTANRAACKFDHPYVAVFPLMEQPQAYPYQRGSEGTRMTADNPSCWMPKAPDELMKPERIGELQDFDDIEHDDPSTPTSPSHTAPHSESSSLQCLIRRSKMRTWKAHREFSSVEKVIVGVWPESHQGGGELAGRDHYQPCQYEHPKPVADNFELPPQPEMLTQHCADLRFPSEHRREVLQPQDLEAAYEPKEHAGEEEAGDPVDQGGQLERARDAVAQQGVPHEGDAAGAGDVPPEL</sequence>
<dbReference type="SMART" id="SM00356">
    <property type="entry name" value="ZnF_C3H1"/>
    <property type="match status" value="3"/>
</dbReference>
<feature type="zinc finger region" description="C3H1-type" evidence="5">
    <location>
        <begin position="137"/>
        <end position="165"/>
    </location>
</feature>
<feature type="compositionally biased region" description="Polar residues" evidence="6">
    <location>
        <begin position="1"/>
        <end position="16"/>
    </location>
</feature>
<evidence type="ECO:0000259" key="7">
    <source>
        <dbReference type="PROSITE" id="PS50103"/>
    </source>
</evidence>
<reference evidence="8" key="1">
    <citation type="submission" date="2022-05" db="EMBL/GenBank/DDBJ databases">
        <title>The Musa troglodytarum L. genome provides insights into the mechanism of non-climacteric behaviour and enrichment of carotenoids.</title>
        <authorList>
            <person name="Wang J."/>
        </authorList>
    </citation>
    <scope>NUCLEOTIDE SEQUENCE</scope>
    <source>
        <tissue evidence="8">Leaf</tissue>
    </source>
</reference>
<dbReference type="EMBL" id="CP097510">
    <property type="protein sequence ID" value="URE33030.1"/>
    <property type="molecule type" value="Genomic_DNA"/>
</dbReference>
<dbReference type="PANTHER" id="PTHR12506:SF50">
    <property type="entry name" value="ZINC FINGER CCCH DOMAIN-CONTAINING PROTEIN 26"/>
    <property type="match status" value="1"/>
</dbReference>
<evidence type="ECO:0000313" key="8">
    <source>
        <dbReference type="EMBL" id="URE33030.1"/>
    </source>
</evidence>
<feature type="compositionally biased region" description="Basic and acidic residues" evidence="6">
    <location>
        <begin position="17"/>
        <end position="39"/>
    </location>
</feature>
<evidence type="ECO:0000256" key="6">
    <source>
        <dbReference type="SAM" id="MobiDB-lite"/>
    </source>
</evidence>
<evidence type="ECO:0000256" key="2">
    <source>
        <dbReference type="ARBA" id="ARBA00022771"/>
    </source>
</evidence>
<feature type="region of interest" description="Disordered" evidence="6">
    <location>
        <begin position="363"/>
        <end position="389"/>
    </location>
</feature>
<protein>
    <submittedName>
        <fullName evidence="8">Zinc finger CCCH domain-containing protein</fullName>
    </submittedName>
</protein>
<proteinExistence type="predicted"/>
<dbReference type="PANTHER" id="PTHR12506">
    <property type="entry name" value="PROTEIN PHOSPHATASE RELATED"/>
    <property type="match status" value="1"/>
</dbReference>
<evidence type="ECO:0000256" key="4">
    <source>
        <dbReference type="ARBA" id="ARBA00023125"/>
    </source>
</evidence>
<dbReference type="GO" id="GO:0003729">
    <property type="term" value="F:mRNA binding"/>
    <property type="evidence" value="ECO:0007669"/>
    <property type="project" value="UniProtKB-ARBA"/>
</dbReference>
<evidence type="ECO:0000313" key="9">
    <source>
        <dbReference type="Proteomes" id="UP001055439"/>
    </source>
</evidence>
<keyword evidence="4" id="KW-0238">DNA-binding</keyword>
<feature type="domain" description="C3H1-type" evidence="7">
    <location>
        <begin position="137"/>
        <end position="165"/>
    </location>
</feature>
<keyword evidence="2 5" id="KW-0863">Zinc-finger</keyword>
<dbReference type="Pfam" id="PF00642">
    <property type="entry name" value="zf-CCCH"/>
    <property type="match status" value="3"/>
</dbReference>
<gene>
    <name evidence="8" type="ORF">MUK42_16001</name>
</gene>
<dbReference type="OrthoDB" id="411372at2759"/>
<dbReference type="Proteomes" id="UP001055439">
    <property type="component" value="Chromosome 8"/>
</dbReference>
<feature type="zinc finger region" description="C3H1-type" evidence="5">
    <location>
        <begin position="49"/>
        <end position="77"/>
    </location>
</feature>
<organism evidence="8 9">
    <name type="scientific">Musa troglodytarum</name>
    <name type="common">fe'i banana</name>
    <dbReference type="NCBI Taxonomy" id="320322"/>
    <lineage>
        <taxon>Eukaryota</taxon>
        <taxon>Viridiplantae</taxon>
        <taxon>Streptophyta</taxon>
        <taxon>Embryophyta</taxon>
        <taxon>Tracheophyta</taxon>
        <taxon>Spermatophyta</taxon>
        <taxon>Magnoliopsida</taxon>
        <taxon>Liliopsida</taxon>
        <taxon>Zingiberales</taxon>
        <taxon>Musaceae</taxon>
        <taxon>Musa</taxon>
    </lineage>
</organism>
<dbReference type="GO" id="GO:0008270">
    <property type="term" value="F:zinc ion binding"/>
    <property type="evidence" value="ECO:0007669"/>
    <property type="project" value="UniProtKB-KW"/>
</dbReference>
<feature type="zinc finger region" description="C3H1-type" evidence="5">
    <location>
        <begin position="92"/>
        <end position="120"/>
    </location>
</feature>
<evidence type="ECO:0000256" key="3">
    <source>
        <dbReference type="ARBA" id="ARBA00022833"/>
    </source>
</evidence>
<evidence type="ECO:0000256" key="1">
    <source>
        <dbReference type="ARBA" id="ARBA00022723"/>
    </source>
</evidence>
<dbReference type="SUPFAM" id="SSF90229">
    <property type="entry name" value="CCCH zinc finger"/>
    <property type="match status" value="3"/>
</dbReference>
<feature type="domain" description="C3H1-type" evidence="7">
    <location>
        <begin position="49"/>
        <end position="77"/>
    </location>
</feature>
<feature type="compositionally biased region" description="Low complexity" evidence="6">
    <location>
        <begin position="371"/>
        <end position="387"/>
    </location>
</feature>
<keyword evidence="1 5" id="KW-0479">Metal-binding</keyword>
<dbReference type="PROSITE" id="PS50103">
    <property type="entry name" value="ZF_C3H1"/>
    <property type="match status" value="3"/>
</dbReference>
<accession>A0A9E7HG77</accession>
<dbReference type="Gene3D" id="2.30.30.1190">
    <property type="match status" value="1"/>
</dbReference>
<evidence type="ECO:0000256" key="5">
    <source>
        <dbReference type="PROSITE-ProRule" id="PRU00723"/>
    </source>
</evidence>
<feature type="region of interest" description="Disordered" evidence="6">
    <location>
        <begin position="1"/>
        <end position="47"/>
    </location>
</feature>
<dbReference type="Gene3D" id="4.10.1000.10">
    <property type="entry name" value="Zinc finger, CCCH-type"/>
    <property type="match status" value="1"/>
</dbReference>
<dbReference type="GO" id="GO:0003677">
    <property type="term" value="F:DNA binding"/>
    <property type="evidence" value="ECO:0007669"/>
    <property type="project" value="UniProtKB-KW"/>
</dbReference>
<dbReference type="InterPro" id="IPR000571">
    <property type="entry name" value="Znf_CCCH"/>
</dbReference>
<keyword evidence="3 5" id="KW-0862">Zinc</keyword>
<dbReference type="InterPro" id="IPR036855">
    <property type="entry name" value="Znf_CCCH_sf"/>
</dbReference>
<feature type="region of interest" description="Disordered" evidence="6">
    <location>
        <begin position="473"/>
        <end position="533"/>
    </location>
</feature>
<feature type="domain" description="C3H1-type" evidence="7">
    <location>
        <begin position="92"/>
        <end position="120"/>
    </location>
</feature>
<dbReference type="InterPro" id="IPR050974">
    <property type="entry name" value="Plant_ZF_CCCH"/>
</dbReference>
<name>A0A9E7HG77_9LILI</name>